<keyword evidence="6" id="KW-1278">Translocase</keyword>
<sequence length="400" mass="45760">MLHDDTVDLNMKNACTSAVVVSTVQARFTTFMETPLVTIYLLYLSFFASMGIWTIYRHFHQRDKQLANDINKKLLATSQKPGTVDTYGRRTSLRASDVQVQAAASEDVLQAGLSNSPFSSFVFGCLIFASITLNGFLIVIIVDFYRIFDPPLFDTREDSTAIFFFLWISTLVWFVVVMSFQDRIFNFFRLRVPLDKCEFVYMLKRDETEVLLADRSGVSDLVAKVESFFASKGKISGYRTTVPVVEVDGLRIVEFQHVRYVYEETEGRFVPGAVALGRTYDDMQQEASGLSNTEATHRINTVGSNSVDVEMPSLPVSMAHEFFTLFYIYQIMCYYVWYYFTYWNMGLVMTVVVLGAAVVNIYTQRQIKSSIVKMTRYRTDVNVFRGGEWLVLSSPDVVPW</sequence>
<keyword evidence="4" id="KW-0067">ATP-binding</keyword>
<gene>
    <name evidence="8" type="ORF">V7S43_014148</name>
    <name evidence="9" type="ORF">V7S43_014154</name>
</gene>
<dbReference type="GO" id="GO:0016020">
    <property type="term" value="C:membrane"/>
    <property type="evidence" value="ECO:0007669"/>
    <property type="project" value="UniProtKB-SubCell"/>
</dbReference>
<keyword evidence="10" id="KW-1185">Reference proteome</keyword>
<dbReference type="PANTHER" id="PTHR45630">
    <property type="entry name" value="CATION-TRANSPORTING ATPASE-RELATED"/>
    <property type="match status" value="1"/>
</dbReference>
<evidence type="ECO:0000313" key="10">
    <source>
        <dbReference type="Proteomes" id="UP001632037"/>
    </source>
</evidence>
<evidence type="ECO:0000256" key="1">
    <source>
        <dbReference type="ARBA" id="ARBA00004141"/>
    </source>
</evidence>
<dbReference type="AlphaFoldDB" id="A0ABD3F2W0"/>
<evidence type="ECO:0000256" key="5">
    <source>
        <dbReference type="ARBA" id="ARBA00022842"/>
    </source>
</evidence>
<dbReference type="InterPro" id="IPR023298">
    <property type="entry name" value="ATPase_P-typ_TM_dom_sf"/>
</dbReference>
<name>A0ABD3F2W0_9STRA</name>
<comment type="caution">
    <text evidence="9">The sequence shown here is derived from an EMBL/GenBank/DDBJ whole genome shotgun (WGS) entry which is preliminary data.</text>
</comment>
<keyword evidence="2" id="KW-0479">Metal-binding</keyword>
<dbReference type="Proteomes" id="UP001632037">
    <property type="component" value="Unassembled WGS sequence"/>
</dbReference>
<evidence type="ECO:0000313" key="8">
    <source>
        <dbReference type="EMBL" id="KAL3660745.1"/>
    </source>
</evidence>
<evidence type="ECO:0000256" key="6">
    <source>
        <dbReference type="ARBA" id="ARBA00022967"/>
    </source>
</evidence>
<evidence type="ECO:0000256" key="3">
    <source>
        <dbReference type="ARBA" id="ARBA00022741"/>
    </source>
</evidence>
<evidence type="ECO:0008006" key="11">
    <source>
        <dbReference type="Google" id="ProtNLM"/>
    </source>
</evidence>
<dbReference type="SUPFAM" id="SSF81665">
    <property type="entry name" value="Calcium ATPase, transmembrane domain M"/>
    <property type="match status" value="1"/>
</dbReference>
<evidence type="ECO:0000256" key="2">
    <source>
        <dbReference type="ARBA" id="ARBA00022723"/>
    </source>
</evidence>
<dbReference type="InterPro" id="IPR006544">
    <property type="entry name" value="P-type_TPase_V"/>
</dbReference>
<feature type="transmembrane region" description="Helical" evidence="7">
    <location>
        <begin position="346"/>
        <end position="363"/>
    </location>
</feature>
<feature type="transmembrane region" description="Helical" evidence="7">
    <location>
        <begin position="322"/>
        <end position="340"/>
    </location>
</feature>
<feature type="transmembrane region" description="Helical" evidence="7">
    <location>
        <begin position="121"/>
        <end position="142"/>
    </location>
</feature>
<dbReference type="EMBL" id="JBIMZQ010000039">
    <property type="protein sequence ID" value="KAL3660751.1"/>
    <property type="molecule type" value="Genomic_DNA"/>
</dbReference>
<comment type="subcellular location">
    <subcellularLocation>
        <location evidence="1">Membrane</location>
        <topology evidence="1">Multi-pass membrane protein</topology>
    </subcellularLocation>
</comment>
<keyword evidence="3" id="KW-0547">Nucleotide-binding</keyword>
<dbReference type="PANTHER" id="PTHR45630:SF11">
    <property type="entry name" value="CATION-TRANSPORTING P-TYPE ATPASE N-TERMINAL DOMAIN-CONTAINING PROTEIN"/>
    <property type="match status" value="1"/>
</dbReference>
<dbReference type="GO" id="GO:0005524">
    <property type="term" value="F:ATP binding"/>
    <property type="evidence" value="ECO:0007669"/>
    <property type="project" value="UniProtKB-KW"/>
</dbReference>
<accession>A0ABD3F2W0</accession>
<dbReference type="EMBL" id="JBIMZQ010000039">
    <property type="protein sequence ID" value="KAL3660745.1"/>
    <property type="molecule type" value="Genomic_DNA"/>
</dbReference>
<feature type="transmembrane region" description="Helical" evidence="7">
    <location>
        <begin position="162"/>
        <end position="180"/>
    </location>
</feature>
<reference evidence="9 10" key="1">
    <citation type="submission" date="2024-09" db="EMBL/GenBank/DDBJ databases">
        <title>Genome sequencing and assembly of Phytophthora oleae, isolate VK10A, causative agent of rot of olive drupes.</title>
        <authorList>
            <person name="Conti Taguali S."/>
            <person name="Riolo M."/>
            <person name="La Spada F."/>
            <person name="Cacciola S.O."/>
            <person name="Dionisio G."/>
        </authorList>
    </citation>
    <scope>NUCLEOTIDE SEQUENCE [LARGE SCALE GENOMIC DNA]</scope>
    <source>
        <strain evidence="9 10">VK10A</strain>
    </source>
</reference>
<proteinExistence type="predicted"/>
<evidence type="ECO:0000256" key="7">
    <source>
        <dbReference type="SAM" id="Phobius"/>
    </source>
</evidence>
<evidence type="ECO:0000313" key="9">
    <source>
        <dbReference type="EMBL" id="KAL3660751.1"/>
    </source>
</evidence>
<keyword evidence="5" id="KW-0460">Magnesium</keyword>
<protein>
    <recommendedName>
        <fullName evidence="11">Cation-transporting P-type ATPase N-terminal domain-containing protein</fullName>
    </recommendedName>
</protein>
<evidence type="ECO:0000256" key="4">
    <source>
        <dbReference type="ARBA" id="ARBA00022840"/>
    </source>
</evidence>
<keyword evidence="7" id="KW-0812">Transmembrane</keyword>
<keyword evidence="7" id="KW-0472">Membrane</keyword>
<dbReference type="GO" id="GO:0046872">
    <property type="term" value="F:metal ion binding"/>
    <property type="evidence" value="ECO:0007669"/>
    <property type="project" value="UniProtKB-KW"/>
</dbReference>
<keyword evidence="7" id="KW-1133">Transmembrane helix</keyword>
<organism evidence="9 10">
    <name type="scientific">Phytophthora oleae</name>
    <dbReference type="NCBI Taxonomy" id="2107226"/>
    <lineage>
        <taxon>Eukaryota</taxon>
        <taxon>Sar</taxon>
        <taxon>Stramenopiles</taxon>
        <taxon>Oomycota</taxon>
        <taxon>Peronosporomycetes</taxon>
        <taxon>Peronosporales</taxon>
        <taxon>Peronosporaceae</taxon>
        <taxon>Phytophthora</taxon>
    </lineage>
</organism>
<feature type="transmembrane region" description="Helical" evidence="7">
    <location>
        <begin position="37"/>
        <end position="56"/>
    </location>
</feature>